<name>A0AC61RRD4_9FIRM</name>
<reference evidence="1" key="1">
    <citation type="submission" date="2019-04" db="EMBL/GenBank/DDBJ databases">
        <title>Microbes associate with the intestines of laboratory mice.</title>
        <authorList>
            <person name="Navarre W."/>
            <person name="Wong E."/>
            <person name="Huang K."/>
            <person name="Tropini C."/>
            <person name="Ng K."/>
            <person name="Yu B."/>
        </authorList>
    </citation>
    <scope>NUCLEOTIDE SEQUENCE</scope>
    <source>
        <strain evidence="1">NM01_1-7b</strain>
    </source>
</reference>
<keyword evidence="2" id="KW-1185">Reference proteome</keyword>
<dbReference type="Proteomes" id="UP000304953">
    <property type="component" value="Unassembled WGS sequence"/>
</dbReference>
<gene>
    <name evidence="1" type="ORF">E5329_21685</name>
</gene>
<comment type="caution">
    <text evidence="1">The sequence shown here is derived from an EMBL/GenBank/DDBJ whole genome shotgun (WGS) entry which is preliminary data.</text>
</comment>
<organism evidence="1 2">
    <name type="scientific">Petralouisia muris</name>
    <dbReference type="NCBI Taxonomy" id="3032872"/>
    <lineage>
        <taxon>Bacteria</taxon>
        <taxon>Bacillati</taxon>
        <taxon>Bacillota</taxon>
        <taxon>Clostridia</taxon>
        <taxon>Lachnospirales</taxon>
        <taxon>Lachnospiraceae</taxon>
        <taxon>Petralouisia</taxon>
    </lineage>
</organism>
<dbReference type="EMBL" id="SRYA01000061">
    <property type="protein sequence ID" value="TGY91345.1"/>
    <property type="molecule type" value="Genomic_DNA"/>
</dbReference>
<protein>
    <submittedName>
        <fullName evidence="1">Terminase</fullName>
    </submittedName>
</protein>
<sequence>MAKDGSGRGGARPGAGRKPKALTEKISEGKTAEVMMEPAELEGVDVPPVKDFLKSPQKSGRELVAEEVYQETYVWLKARGCEKLVTVQMVEQYAMSVSRWIQCEEIVSSTGFLAKHPTTGAAIASPYVSMSQSYMKQTNYCWMQIYQIVKENCSVEFQGNTPMDDTMERLLCARKGV</sequence>
<accession>A0AC61RRD4</accession>
<evidence type="ECO:0000313" key="1">
    <source>
        <dbReference type="EMBL" id="TGY91345.1"/>
    </source>
</evidence>
<evidence type="ECO:0000313" key="2">
    <source>
        <dbReference type="Proteomes" id="UP000304953"/>
    </source>
</evidence>
<proteinExistence type="predicted"/>